<protein>
    <submittedName>
        <fullName evidence="1">Non-ltr retroelement reverse transcriptase</fullName>
    </submittedName>
</protein>
<keyword evidence="1" id="KW-0548">Nucleotidyltransferase</keyword>
<dbReference type="AlphaFoldDB" id="A0A5A7R0M3"/>
<dbReference type="PANTHER" id="PTHR33710">
    <property type="entry name" value="BNAC02G09200D PROTEIN"/>
    <property type="match status" value="1"/>
</dbReference>
<comment type="caution">
    <text evidence="1">The sequence shown here is derived from an EMBL/GenBank/DDBJ whole genome shotgun (WGS) entry which is preliminary data.</text>
</comment>
<name>A0A5A7R0M3_STRAF</name>
<dbReference type="Gene3D" id="3.60.10.10">
    <property type="entry name" value="Endonuclease/exonuclease/phosphatase"/>
    <property type="match status" value="1"/>
</dbReference>
<dbReference type="Proteomes" id="UP000325081">
    <property type="component" value="Unassembled WGS sequence"/>
</dbReference>
<evidence type="ECO:0000313" key="1">
    <source>
        <dbReference type="EMBL" id="GER49934.1"/>
    </source>
</evidence>
<keyword evidence="1" id="KW-0808">Transferase</keyword>
<organism evidence="1 2">
    <name type="scientific">Striga asiatica</name>
    <name type="common">Asiatic witchweed</name>
    <name type="synonym">Buchnera asiatica</name>
    <dbReference type="NCBI Taxonomy" id="4170"/>
    <lineage>
        <taxon>Eukaryota</taxon>
        <taxon>Viridiplantae</taxon>
        <taxon>Streptophyta</taxon>
        <taxon>Embryophyta</taxon>
        <taxon>Tracheophyta</taxon>
        <taxon>Spermatophyta</taxon>
        <taxon>Magnoliopsida</taxon>
        <taxon>eudicotyledons</taxon>
        <taxon>Gunneridae</taxon>
        <taxon>Pentapetalae</taxon>
        <taxon>asterids</taxon>
        <taxon>lamiids</taxon>
        <taxon>Lamiales</taxon>
        <taxon>Orobanchaceae</taxon>
        <taxon>Buchnereae</taxon>
        <taxon>Striga</taxon>
    </lineage>
</organism>
<keyword evidence="2" id="KW-1185">Reference proteome</keyword>
<dbReference type="InterPro" id="IPR036691">
    <property type="entry name" value="Endo/exonu/phosph_ase_sf"/>
</dbReference>
<keyword evidence="1" id="KW-0695">RNA-directed DNA polymerase</keyword>
<dbReference type="GO" id="GO:0003964">
    <property type="term" value="F:RNA-directed DNA polymerase activity"/>
    <property type="evidence" value="ECO:0007669"/>
    <property type="project" value="UniProtKB-KW"/>
</dbReference>
<evidence type="ECO:0000313" key="2">
    <source>
        <dbReference type="Proteomes" id="UP000325081"/>
    </source>
</evidence>
<gene>
    <name evidence="1" type="ORF">STAS_27208</name>
</gene>
<dbReference type="OrthoDB" id="913635at2759"/>
<reference evidence="2" key="1">
    <citation type="journal article" date="2019" name="Curr. Biol.">
        <title>Genome Sequence of Striga asiatica Provides Insight into the Evolution of Plant Parasitism.</title>
        <authorList>
            <person name="Yoshida S."/>
            <person name="Kim S."/>
            <person name="Wafula E.K."/>
            <person name="Tanskanen J."/>
            <person name="Kim Y.M."/>
            <person name="Honaas L."/>
            <person name="Yang Z."/>
            <person name="Spallek T."/>
            <person name="Conn C.E."/>
            <person name="Ichihashi Y."/>
            <person name="Cheong K."/>
            <person name="Cui S."/>
            <person name="Der J.P."/>
            <person name="Gundlach H."/>
            <person name="Jiao Y."/>
            <person name="Hori C."/>
            <person name="Ishida J.K."/>
            <person name="Kasahara H."/>
            <person name="Kiba T."/>
            <person name="Kim M.S."/>
            <person name="Koo N."/>
            <person name="Laohavisit A."/>
            <person name="Lee Y.H."/>
            <person name="Lumba S."/>
            <person name="McCourt P."/>
            <person name="Mortimer J.C."/>
            <person name="Mutuku J.M."/>
            <person name="Nomura T."/>
            <person name="Sasaki-Sekimoto Y."/>
            <person name="Seto Y."/>
            <person name="Wang Y."/>
            <person name="Wakatake T."/>
            <person name="Sakakibara H."/>
            <person name="Demura T."/>
            <person name="Yamaguchi S."/>
            <person name="Yoneyama K."/>
            <person name="Manabe R.I."/>
            <person name="Nelson D.C."/>
            <person name="Schulman A.H."/>
            <person name="Timko M.P."/>
            <person name="dePamphilis C.W."/>
            <person name="Choi D."/>
            <person name="Shirasu K."/>
        </authorList>
    </citation>
    <scope>NUCLEOTIDE SEQUENCE [LARGE SCALE GENOMIC DNA]</scope>
    <source>
        <strain evidence="2">cv. UVA1</strain>
    </source>
</reference>
<proteinExistence type="predicted"/>
<dbReference type="PANTHER" id="PTHR33710:SF71">
    <property type="entry name" value="ENDONUCLEASE_EXONUCLEASE_PHOSPHATASE DOMAIN-CONTAINING PROTEIN"/>
    <property type="match status" value="1"/>
</dbReference>
<sequence>MTFVYMSTDRREREHQWAFLEDCKEQWGPCWLIAGDWNDIVDNEEKRGGVRRRNSSFVGFQEFIINMQMQEVDQLGSFFTWGNNREGDGYVEERLDKIFVSCEWGVKFPNMVASNFYRSASDHNVLLFDTDKQLERSHKRFQFSSQWANMEGVQDAVKDGWQVEVEGSAMYQVHQKVKHTRMSLLAWHKPIHRNSEKVITTLTAKLEEMRLVGKDRDWEEWNVLKSELDNAHQEEERYWRVKSRALWLKSGDCNSKFFHAFTSQRRRTNLISTRKTPSGDICDTHEAMERHIFNFYSGLFTSEGSSGGEELLQHIPHSISDALNNDLIRSVEEEEVKAAVFSMAPEKAPGDDGMSASFFQKF</sequence>
<dbReference type="EMBL" id="BKCP01008959">
    <property type="protein sequence ID" value="GER49934.1"/>
    <property type="molecule type" value="Genomic_DNA"/>
</dbReference>
<dbReference type="SUPFAM" id="SSF56219">
    <property type="entry name" value="DNase I-like"/>
    <property type="match status" value="1"/>
</dbReference>
<accession>A0A5A7R0M3</accession>